<dbReference type="AlphaFoldDB" id="A0A0B2WP62"/>
<reference evidence="2 3" key="1">
    <citation type="journal article" date="2014" name="Proc. Natl. Acad. Sci. U.S.A.">
        <title>Trajectory and genomic determinants of fungal-pathogen speciation and host adaptation.</title>
        <authorList>
            <person name="Hu X."/>
            <person name="Xiao G."/>
            <person name="Zheng P."/>
            <person name="Shang Y."/>
            <person name="Su Y."/>
            <person name="Zhang X."/>
            <person name="Liu X."/>
            <person name="Zhan S."/>
            <person name="St Leger R.J."/>
            <person name="Wang C."/>
        </authorList>
    </citation>
    <scope>NUCLEOTIDE SEQUENCE [LARGE SCALE GENOMIC DNA]</scope>
    <source>
        <strain evidence="2 3">ARSEF 1941</strain>
    </source>
</reference>
<name>A0A0B2WP62_METAS</name>
<dbReference type="GeneID" id="63741826"/>
<organism evidence="2 3">
    <name type="scientific">Metarhizium album (strain ARSEF 1941)</name>
    <dbReference type="NCBI Taxonomy" id="1081103"/>
    <lineage>
        <taxon>Eukaryota</taxon>
        <taxon>Fungi</taxon>
        <taxon>Dikarya</taxon>
        <taxon>Ascomycota</taxon>
        <taxon>Pezizomycotina</taxon>
        <taxon>Sordariomycetes</taxon>
        <taxon>Hypocreomycetidae</taxon>
        <taxon>Hypocreales</taxon>
        <taxon>Clavicipitaceae</taxon>
        <taxon>Metarhizium</taxon>
    </lineage>
</organism>
<accession>A0A0B2WP62</accession>
<dbReference type="HOGENOM" id="CLU_1619413_0_0_1"/>
<gene>
    <name evidence="2" type="ORF">MAM_07371</name>
</gene>
<protein>
    <submittedName>
        <fullName evidence="2">Uncharacterized protein</fullName>
    </submittedName>
</protein>
<evidence type="ECO:0000313" key="2">
    <source>
        <dbReference type="EMBL" id="KHN94775.1"/>
    </source>
</evidence>
<comment type="caution">
    <text evidence="2">The sequence shown here is derived from an EMBL/GenBank/DDBJ whole genome shotgun (WGS) entry which is preliminary data.</text>
</comment>
<dbReference type="Proteomes" id="UP000030816">
    <property type="component" value="Unassembled WGS sequence"/>
</dbReference>
<sequence length="164" mass="17535">MECKDCGAELGKRSRGMIDLADLRTPPCDVCFSRHADEKPIAAERADGAHHVAAPRGSKAKERVDASSSLDAGGGDGMQRAARSDEAAGPGTDTRHVGGQSARGPAGDAVSVDYSRDVALAMGEEWSLYLDNPQSAQSYSTYPMETDELTTLEQLEKELDGWYE</sequence>
<feature type="region of interest" description="Disordered" evidence="1">
    <location>
        <begin position="42"/>
        <end position="109"/>
    </location>
</feature>
<dbReference type="RefSeq" id="XP_040675841.1">
    <property type="nucleotide sequence ID" value="XM_040826169.1"/>
</dbReference>
<dbReference type="EMBL" id="AZHE01000030">
    <property type="protein sequence ID" value="KHN94775.1"/>
    <property type="molecule type" value="Genomic_DNA"/>
</dbReference>
<evidence type="ECO:0000256" key="1">
    <source>
        <dbReference type="SAM" id="MobiDB-lite"/>
    </source>
</evidence>
<proteinExistence type="predicted"/>
<evidence type="ECO:0000313" key="3">
    <source>
        <dbReference type="Proteomes" id="UP000030816"/>
    </source>
</evidence>
<keyword evidence="3" id="KW-1185">Reference proteome</keyword>